<accession>A0ABS8C7N2</accession>
<keyword evidence="2" id="KW-1185">Reference proteome</keyword>
<evidence type="ECO:0000313" key="2">
    <source>
        <dbReference type="Proteomes" id="UP000633814"/>
    </source>
</evidence>
<gene>
    <name evidence="1" type="ORF">JAO78_015915</name>
</gene>
<dbReference type="RefSeq" id="WP_226752347.1">
    <property type="nucleotide sequence ID" value="NZ_JAEINI020000019.1"/>
</dbReference>
<proteinExistence type="predicted"/>
<comment type="caution">
    <text evidence="1">The sequence shown here is derived from an EMBL/GenBank/DDBJ whole genome shotgun (WGS) entry which is preliminary data.</text>
</comment>
<organism evidence="1 2">
    <name type="scientific">Alishewanella maricola</name>
    <dbReference type="NCBI Taxonomy" id="2795740"/>
    <lineage>
        <taxon>Bacteria</taxon>
        <taxon>Pseudomonadati</taxon>
        <taxon>Pseudomonadota</taxon>
        <taxon>Gammaproteobacteria</taxon>
        <taxon>Alteromonadales</taxon>
        <taxon>Alteromonadaceae</taxon>
        <taxon>Alishewanella</taxon>
    </lineage>
</organism>
<dbReference type="Pfam" id="PF15428">
    <property type="entry name" value="Imm26"/>
    <property type="match status" value="1"/>
</dbReference>
<dbReference type="InterPro" id="IPR029278">
    <property type="entry name" value="Imm26"/>
</dbReference>
<evidence type="ECO:0000313" key="1">
    <source>
        <dbReference type="EMBL" id="MCB5228292.1"/>
    </source>
</evidence>
<sequence length="151" mass="17129">MGKHKIKYSEGDVFLVPSRDGKFFVGQIIVDGDSDIGALFCYFFDLKVAIDEAQNISNLSSEKIISAMLITPEMIQRGYWTITANCLVVKSVHEKLYWRLKENNFVGSRVNGGGLIADKLDTYYGLLEESYWARLDMVYEAFLVPPAKRQS</sequence>
<dbReference type="EMBL" id="JAEINI020000019">
    <property type="protein sequence ID" value="MCB5228292.1"/>
    <property type="molecule type" value="Genomic_DNA"/>
</dbReference>
<dbReference type="Proteomes" id="UP000633814">
    <property type="component" value="Unassembled WGS sequence"/>
</dbReference>
<name>A0ABS8C7N2_9ALTE</name>
<reference evidence="1 2" key="1">
    <citation type="submission" date="2021-10" db="EMBL/GenBank/DDBJ databases">
        <title>Alishewanella koreense sp. nov. isolated from seawater of southwestern coast in South Korea and the proposal for the reclassification of Rheinheimera perlucida and Rheinheimera tuosuensis as Arsukibacterium perlucida and Arsukibacterium tuosuensis.</title>
        <authorList>
            <person name="Kim K.H."/>
            <person name="Ruan W."/>
            <person name="Kim K.R."/>
            <person name="Baek J.H."/>
            <person name="Jeon C.O."/>
        </authorList>
    </citation>
    <scope>NUCLEOTIDE SEQUENCE [LARGE SCALE GENOMIC DNA]</scope>
    <source>
        <strain evidence="1 2">16-MA</strain>
    </source>
</reference>
<protein>
    <submittedName>
        <fullName evidence="1">Immunity 26/phosphotriesterase HocA family protein</fullName>
    </submittedName>
</protein>